<gene>
    <name evidence="2" type="ORF">EVAR_11094_1</name>
</gene>
<dbReference type="Gene3D" id="3.30.420.10">
    <property type="entry name" value="Ribonuclease H-like superfamily/Ribonuclease H"/>
    <property type="match status" value="1"/>
</dbReference>
<dbReference type="PANTHER" id="PTHR46060">
    <property type="entry name" value="MARINER MOS1 TRANSPOSASE-LIKE PROTEIN"/>
    <property type="match status" value="1"/>
</dbReference>
<dbReference type="OrthoDB" id="616263at2759"/>
<dbReference type="STRING" id="151549.A0A4C1U3U6"/>
<organism evidence="2 3">
    <name type="scientific">Eumeta variegata</name>
    <name type="common">Bagworm moth</name>
    <name type="synonym">Eumeta japonica</name>
    <dbReference type="NCBI Taxonomy" id="151549"/>
    <lineage>
        <taxon>Eukaryota</taxon>
        <taxon>Metazoa</taxon>
        <taxon>Ecdysozoa</taxon>
        <taxon>Arthropoda</taxon>
        <taxon>Hexapoda</taxon>
        <taxon>Insecta</taxon>
        <taxon>Pterygota</taxon>
        <taxon>Neoptera</taxon>
        <taxon>Endopterygota</taxon>
        <taxon>Lepidoptera</taxon>
        <taxon>Glossata</taxon>
        <taxon>Ditrysia</taxon>
        <taxon>Tineoidea</taxon>
        <taxon>Psychidae</taxon>
        <taxon>Oiketicinae</taxon>
        <taxon>Eumeta</taxon>
    </lineage>
</organism>
<comment type="caution">
    <text evidence="2">The sequence shown here is derived from an EMBL/GenBank/DDBJ whole genome shotgun (WGS) entry which is preliminary data.</text>
</comment>
<dbReference type="GO" id="GO:0003676">
    <property type="term" value="F:nucleic acid binding"/>
    <property type="evidence" value="ECO:0007669"/>
    <property type="project" value="InterPro"/>
</dbReference>
<dbReference type="InterPro" id="IPR036397">
    <property type="entry name" value="RNaseH_sf"/>
</dbReference>
<feature type="compositionally biased region" description="Basic and acidic residues" evidence="1">
    <location>
        <begin position="1"/>
        <end position="27"/>
    </location>
</feature>
<proteinExistence type="predicted"/>
<reference evidence="2 3" key="1">
    <citation type="journal article" date="2019" name="Commun. Biol.">
        <title>The bagworm genome reveals a unique fibroin gene that provides high tensile strength.</title>
        <authorList>
            <person name="Kono N."/>
            <person name="Nakamura H."/>
            <person name="Ohtoshi R."/>
            <person name="Tomita M."/>
            <person name="Numata K."/>
            <person name="Arakawa K."/>
        </authorList>
    </citation>
    <scope>NUCLEOTIDE SEQUENCE [LARGE SCALE GENOMIC DNA]</scope>
</reference>
<dbReference type="AlphaFoldDB" id="A0A4C1U3U6"/>
<feature type="region of interest" description="Disordered" evidence="1">
    <location>
        <begin position="88"/>
        <end position="113"/>
    </location>
</feature>
<evidence type="ECO:0000313" key="2">
    <source>
        <dbReference type="EMBL" id="GBP21063.1"/>
    </source>
</evidence>
<feature type="compositionally biased region" description="Basic and acidic residues" evidence="1">
    <location>
        <begin position="101"/>
        <end position="113"/>
    </location>
</feature>
<feature type="compositionally biased region" description="Low complexity" evidence="1">
    <location>
        <begin position="91"/>
        <end position="100"/>
    </location>
</feature>
<feature type="region of interest" description="Disordered" evidence="1">
    <location>
        <begin position="1"/>
        <end position="73"/>
    </location>
</feature>
<accession>A0A4C1U3U6</accession>
<feature type="compositionally biased region" description="Basic and acidic residues" evidence="1">
    <location>
        <begin position="34"/>
        <end position="51"/>
    </location>
</feature>
<dbReference type="Proteomes" id="UP000299102">
    <property type="component" value="Unassembled WGS sequence"/>
</dbReference>
<dbReference type="PANTHER" id="PTHR46060:SF1">
    <property type="entry name" value="MARINER MOS1 TRANSPOSASE-LIKE PROTEIN"/>
    <property type="match status" value="1"/>
</dbReference>
<sequence>MNEISVKVEDFPKDESNCSEVVEHAEVDPLALESDVKKELDPLDSEERQEVQKSSCDNGDTKEETLSEGQNTLLLQVKEIKDDLLKEDKLSSSQEEPSQDSSHETKGDCEESKQNVECIEKEESGIKKKDPVLEKCATSVIDIKEDTSIANKEISKNKEVIVEVEMKNITNDELKIIDPAKTELQSVNGLCTKKRHDKVLLVHDNARLHVAKSVKIYLEMLQWEVLHHPPYSPDITPSHFHLFRIMAHGLADQHSHSYEEAKKMD</sequence>
<protein>
    <submittedName>
        <fullName evidence="2">Mariner Mos1 transposase</fullName>
    </submittedName>
</protein>
<dbReference type="EMBL" id="BGZK01000125">
    <property type="protein sequence ID" value="GBP21063.1"/>
    <property type="molecule type" value="Genomic_DNA"/>
</dbReference>
<dbReference type="InterPro" id="IPR052709">
    <property type="entry name" value="Transposase-MT_Hybrid"/>
</dbReference>
<evidence type="ECO:0000313" key="3">
    <source>
        <dbReference type="Proteomes" id="UP000299102"/>
    </source>
</evidence>
<name>A0A4C1U3U6_EUMVA</name>
<keyword evidence="3" id="KW-1185">Reference proteome</keyword>
<evidence type="ECO:0000256" key="1">
    <source>
        <dbReference type="SAM" id="MobiDB-lite"/>
    </source>
</evidence>